<evidence type="ECO:0000256" key="4">
    <source>
        <dbReference type="PIRSR" id="PIRSR601554-1"/>
    </source>
</evidence>
<evidence type="ECO:0000256" key="5">
    <source>
        <dbReference type="RuleBase" id="RU000509"/>
    </source>
</evidence>
<feature type="active site" description="Proton donor" evidence="4">
    <location>
        <position position="493"/>
    </location>
</feature>
<keyword evidence="2 5" id="KW-0119">Carbohydrate metabolism</keyword>
<sequence>MADEKEEVTLEEFCRNCTKTWHEIVPEVEDQGDVDCCVAIAITGVLGTLMEIKRAKSGPPKKATRFQYMDFFGQVGEIEVSTVHGLMAGAAWGVKPSVPSEIDVFDYDDNFNPEENEIPTPEHLTHLSPSEFPLPDVAPVFIEDYYEATDVESMIRGLNEGPGLMSIEISYKFNQWGDSYQIYDEDHHTDLCGASHLMMVTGICPSEEYIVCQNSRGKQFGVEGYIKIHLRLVRSIHFIREIGTRPSSNLYLFTRSFLNESQKDWGTYDPKTKSITFGEDEKSWIDWGRETIGACMLEFLGSIPVVQPDEMDLELAAIDLAEDSYIPVYMLLPLGIIDKYCYLVDPAVLLEQLRTLKAMNVDGVVVDCWWGIVEAHEKLYNWTGYRHLFEMVKRVGLKLQVVMCFHKCNDDIDLPQWVLEIGDANDNIFFADRSLRRYRECLTWGVDKVEVLGTRTASEVYIDFMKKFRAEFNDFFEDNVISLIVVGLGPSGELRYPSFSVSQGWKYPGIGEFQCYDHYLAHSLRMAAYTKGYTELSEGPLEVGAYNSQPLDLGFFRDGGQYDEYHGRFFLEWYSKVLIDHRDLILSQAKQVFDNTPIAIKLSSIPWWYKTQSHAPELTAGFYNSHNRDGYVEVIKMLKKNDAALILSCTGMSKLDQNVEFNDALADPEGLPWQVMNDAWDADVPFIYEIELAHHGSNAYNYLFEKARPSSDLERRHFFSFTCGRFGPDMLQHPLEFESFIQKMHCSQNSRLPEMQGS</sequence>
<feature type="active site" description="Proton acceptor" evidence="4">
    <location>
        <position position="689"/>
    </location>
</feature>
<evidence type="ECO:0000313" key="6">
    <source>
        <dbReference type="EMBL" id="CAI9101822.1"/>
    </source>
</evidence>
<dbReference type="GO" id="GO:0016161">
    <property type="term" value="F:beta-amylase activity"/>
    <property type="evidence" value="ECO:0007669"/>
    <property type="project" value="UniProtKB-EC"/>
</dbReference>
<dbReference type="EMBL" id="OX459121">
    <property type="protein sequence ID" value="CAI9101822.1"/>
    <property type="molecule type" value="Genomic_DNA"/>
</dbReference>
<name>A0AAV1D4Q7_OLDCO</name>
<dbReference type="PANTHER" id="PTHR31352:SF47">
    <property type="entry name" value="BETA-AMYLASE 7"/>
    <property type="match status" value="1"/>
</dbReference>
<accession>A0AAV1D4Q7</accession>
<dbReference type="EC" id="3.2.1.2" evidence="5"/>
<dbReference type="PRINTS" id="PR00750">
    <property type="entry name" value="BETAAMYLASE"/>
</dbReference>
<dbReference type="InterPro" id="IPR001554">
    <property type="entry name" value="Glyco_hydro_14"/>
</dbReference>
<dbReference type="SUPFAM" id="SSF51445">
    <property type="entry name" value="(Trans)glycosidases"/>
    <property type="match status" value="1"/>
</dbReference>
<evidence type="ECO:0000256" key="3">
    <source>
        <dbReference type="ARBA" id="ARBA00023326"/>
    </source>
</evidence>
<evidence type="ECO:0000256" key="2">
    <source>
        <dbReference type="ARBA" id="ARBA00023277"/>
    </source>
</evidence>
<dbReference type="AlphaFoldDB" id="A0AAV1D4Q7"/>
<keyword evidence="5" id="KW-0378">Hydrolase</keyword>
<dbReference type="Pfam" id="PF01373">
    <property type="entry name" value="Glyco_hydro_14"/>
    <property type="match status" value="1"/>
</dbReference>
<dbReference type="SUPFAM" id="SSF54001">
    <property type="entry name" value="Cysteine proteinases"/>
    <property type="match status" value="1"/>
</dbReference>
<organism evidence="6 7">
    <name type="scientific">Oldenlandia corymbosa var. corymbosa</name>
    <dbReference type="NCBI Taxonomy" id="529605"/>
    <lineage>
        <taxon>Eukaryota</taxon>
        <taxon>Viridiplantae</taxon>
        <taxon>Streptophyta</taxon>
        <taxon>Embryophyta</taxon>
        <taxon>Tracheophyta</taxon>
        <taxon>Spermatophyta</taxon>
        <taxon>Magnoliopsida</taxon>
        <taxon>eudicotyledons</taxon>
        <taxon>Gunneridae</taxon>
        <taxon>Pentapetalae</taxon>
        <taxon>asterids</taxon>
        <taxon>lamiids</taxon>
        <taxon>Gentianales</taxon>
        <taxon>Rubiaceae</taxon>
        <taxon>Rubioideae</taxon>
        <taxon>Spermacoceae</taxon>
        <taxon>Hedyotis-Oldenlandia complex</taxon>
        <taxon>Oldenlandia</taxon>
    </lineage>
</organism>
<protein>
    <recommendedName>
        <fullName evidence="5">Beta-amylase</fullName>
        <ecNumber evidence="5">3.2.1.2</ecNumber>
    </recommendedName>
</protein>
<dbReference type="InterPro" id="IPR017853">
    <property type="entry name" value="GH"/>
</dbReference>
<evidence type="ECO:0000313" key="7">
    <source>
        <dbReference type="Proteomes" id="UP001161247"/>
    </source>
</evidence>
<comment type="catalytic activity">
    <reaction evidence="5">
        <text>Hydrolysis of (1-&gt;4)-alpha-D-glucosidic linkages in polysaccharides so as to remove successive maltose units from the non-reducing ends of the chains.</text>
        <dbReference type="EC" id="3.2.1.2"/>
    </reaction>
</comment>
<dbReference type="Gene3D" id="3.20.20.80">
    <property type="entry name" value="Glycosidases"/>
    <property type="match status" value="1"/>
</dbReference>
<dbReference type="GO" id="GO:0000272">
    <property type="term" value="P:polysaccharide catabolic process"/>
    <property type="evidence" value="ECO:0007669"/>
    <property type="project" value="UniProtKB-KW"/>
</dbReference>
<keyword evidence="3 5" id="KW-0624">Polysaccharide degradation</keyword>
<dbReference type="PANTHER" id="PTHR31352">
    <property type="entry name" value="BETA-AMYLASE 1, CHLOROPLASTIC"/>
    <property type="match status" value="1"/>
</dbReference>
<keyword evidence="5" id="KW-0326">Glycosidase</keyword>
<comment type="similarity">
    <text evidence="1 5">Belongs to the glycosyl hydrolase 14 family.</text>
</comment>
<reference evidence="6" key="1">
    <citation type="submission" date="2023-03" db="EMBL/GenBank/DDBJ databases">
        <authorList>
            <person name="Julca I."/>
        </authorList>
    </citation>
    <scope>NUCLEOTIDE SEQUENCE</scope>
</reference>
<dbReference type="Gene3D" id="3.90.70.10">
    <property type="entry name" value="Cysteine proteinases"/>
    <property type="match status" value="1"/>
</dbReference>
<dbReference type="InterPro" id="IPR038765">
    <property type="entry name" value="Papain-like_cys_pep_sf"/>
</dbReference>
<dbReference type="Proteomes" id="UP001161247">
    <property type="component" value="Chromosome 4"/>
</dbReference>
<proteinExistence type="inferred from homology"/>
<gene>
    <name evidence="6" type="ORF">OLC1_LOCUS11326</name>
</gene>
<evidence type="ECO:0000256" key="1">
    <source>
        <dbReference type="ARBA" id="ARBA00005652"/>
    </source>
</evidence>
<keyword evidence="7" id="KW-1185">Reference proteome</keyword>